<dbReference type="EMBL" id="FMUS01000001">
    <property type="protein sequence ID" value="SCX77989.1"/>
    <property type="molecule type" value="Genomic_DNA"/>
</dbReference>
<dbReference type="PANTHER" id="PTHR43156">
    <property type="entry name" value="STAGE II SPORULATION PROTEIN E-RELATED"/>
    <property type="match status" value="1"/>
</dbReference>
<accession>A0A1G5AJC8</accession>
<dbReference type="InterPro" id="IPR045768">
    <property type="entry name" value="SpoIIE_N"/>
</dbReference>
<keyword evidence="2" id="KW-0812">Transmembrane</keyword>
<dbReference type="SMART" id="SM00331">
    <property type="entry name" value="PP2C_SIG"/>
    <property type="match status" value="1"/>
</dbReference>
<organism evidence="4 5">
    <name type="scientific">Alkaliphilus peptidifermentans DSM 18978</name>
    <dbReference type="NCBI Taxonomy" id="1120976"/>
    <lineage>
        <taxon>Bacteria</taxon>
        <taxon>Bacillati</taxon>
        <taxon>Bacillota</taxon>
        <taxon>Clostridia</taxon>
        <taxon>Peptostreptococcales</taxon>
        <taxon>Natronincolaceae</taxon>
        <taxon>Alkaliphilus</taxon>
    </lineage>
</organism>
<dbReference type="STRING" id="1120976.SAMN03080606_00163"/>
<dbReference type="RefSeq" id="WP_091538849.1">
    <property type="nucleotide sequence ID" value="NZ_FMUS01000001.1"/>
</dbReference>
<feature type="transmembrane region" description="Helical" evidence="2">
    <location>
        <begin position="289"/>
        <end position="305"/>
    </location>
</feature>
<dbReference type="Proteomes" id="UP000198636">
    <property type="component" value="Unassembled WGS sequence"/>
</dbReference>
<feature type="transmembrane region" description="Helical" evidence="2">
    <location>
        <begin position="200"/>
        <end position="227"/>
    </location>
</feature>
<evidence type="ECO:0000313" key="5">
    <source>
        <dbReference type="Proteomes" id="UP000198636"/>
    </source>
</evidence>
<dbReference type="Pfam" id="PF07228">
    <property type="entry name" value="SpoIIE"/>
    <property type="match status" value="1"/>
</dbReference>
<evidence type="ECO:0000259" key="3">
    <source>
        <dbReference type="PROSITE" id="PS51746"/>
    </source>
</evidence>
<name>A0A1G5AJC8_9FIRM</name>
<keyword evidence="2" id="KW-1133">Transmembrane helix</keyword>
<dbReference type="GO" id="GO:0004722">
    <property type="term" value="F:protein serine/threonine phosphatase activity"/>
    <property type="evidence" value="ECO:0007669"/>
    <property type="project" value="InterPro"/>
</dbReference>
<feature type="transmembrane region" description="Helical" evidence="2">
    <location>
        <begin position="234"/>
        <end position="253"/>
    </location>
</feature>
<gene>
    <name evidence="4" type="ORF">SAMN03080606_00163</name>
</gene>
<dbReference type="AlphaFoldDB" id="A0A1G5AJC8"/>
<evidence type="ECO:0000256" key="1">
    <source>
        <dbReference type="ARBA" id="ARBA00022801"/>
    </source>
</evidence>
<feature type="transmembrane region" description="Helical" evidence="2">
    <location>
        <begin position="105"/>
        <end position="124"/>
    </location>
</feature>
<feature type="transmembrane region" description="Helical" evidence="2">
    <location>
        <begin position="172"/>
        <end position="194"/>
    </location>
</feature>
<dbReference type="InterPro" id="IPR001932">
    <property type="entry name" value="PPM-type_phosphatase-like_dom"/>
</dbReference>
<dbReference type="InterPro" id="IPR014221">
    <property type="entry name" value="SpoII_E"/>
</dbReference>
<dbReference type="OrthoDB" id="9763774at2"/>
<keyword evidence="5" id="KW-1185">Reference proteome</keyword>
<proteinExistence type="predicted"/>
<dbReference type="Pfam" id="PF19732">
    <property type="entry name" value="SpoIIE_N"/>
    <property type="match status" value="1"/>
</dbReference>
<feature type="domain" description="PPM-type phosphatase" evidence="3">
    <location>
        <begin position="576"/>
        <end position="783"/>
    </location>
</feature>
<feature type="transmembrane region" description="Helical" evidence="2">
    <location>
        <begin position="259"/>
        <end position="277"/>
    </location>
</feature>
<protein>
    <submittedName>
        <fullName evidence="4">Stage II sporulation protein E</fullName>
    </submittedName>
</protein>
<sequence length="793" mass="88518">MAERSTVYTVEKNVFSFLNQKSFLLLHILGFLMGRAGILDNLTPFGIGFYAAVAYRNKKYATVAITTYLGILSIQGLAVSLPYGIALGIILMLFNYALSLRKTNVFSVSFASSLIYWGISLIFLGFSKFYIYDFMMITFEALVIFAVVYISSYALPITLHRSNRKVLATEEVICVAIIMAVALSGVNEVTILGLSVKNVLGILITIIFAYNGGASIGASVGITLGLISTMSNSGMPPIVIGIYGFSGLLSGIFKDLGKIGSAFGFLLGNTILTFYSNGYHEVFIQLKEVAIAFILFLLIPVVWINELQKYTSPVVGFIHGTRSYGDEIKKRIHGKLTDFSKTFYDLSTTFENMTEQVKLFGNEDITKVVEKVADGVCLDCGMKRTCWDKNFMNTYKGISELLFLIETKEKLDYESIPENIKKKCMYSSKIIEKSIALYELSRIDLTWKKKLMESRELVGEQLKGVSKGIQELALDINDDIQFDTELEDLIYIALDKQGLPVKKLLVTINSKGNTEITIERKNCYGREACIEKYVPVISNVIGNQLIKKNHTCNEYNHNRSCSFTLVEANNFMATTKLAKATKEGNYISGDTYSFMEIKDNYYMIALSDGMGTGEKANRQSSATISMLEKMMEAGFQQEMAIKTINSILMLKSSEEIFSTIDMTLINLQKGIARFAKIGSAPCFIKRDNGDVQTIASTSLPIGILSEIDVQENKRSLNDGDFIIMISDGIIEVNKEIGEQWLYEFLLEATTRNPQELADRILHQALQFAGNRPIDDMTVLVTKVWQTRAQKNLA</sequence>
<keyword evidence="2" id="KW-0472">Membrane</keyword>
<dbReference type="NCBIfam" id="TIGR02865">
    <property type="entry name" value="spore_II_E"/>
    <property type="match status" value="1"/>
</dbReference>
<feature type="transmembrane region" description="Helical" evidence="2">
    <location>
        <begin position="130"/>
        <end position="151"/>
    </location>
</feature>
<feature type="transmembrane region" description="Helical" evidence="2">
    <location>
        <begin position="83"/>
        <end position="98"/>
    </location>
</feature>
<dbReference type="InterPro" id="IPR052016">
    <property type="entry name" value="Bact_Sigma-Reg"/>
</dbReference>
<keyword evidence="1" id="KW-0378">Hydrolase</keyword>
<reference evidence="4 5" key="1">
    <citation type="submission" date="2016-10" db="EMBL/GenBank/DDBJ databases">
        <authorList>
            <person name="de Groot N.N."/>
        </authorList>
    </citation>
    <scope>NUCLEOTIDE SEQUENCE [LARGE SCALE GENOMIC DNA]</scope>
    <source>
        <strain evidence="4 5">DSM 18978</strain>
    </source>
</reference>
<dbReference type="PROSITE" id="PS51746">
    <property type="entry name" value="PPM_2"/>
    <property type="match status" value="1"/>
</dbReference>
<dbReference type="SUPFAM" id="SSF81606">
    <property type="entry name" value="PP2C-like"/>
    <property type="match status" value="1"/>
</dbReference>
<dbReference type="InterPro" id="IPR036457">
    <property type="entry name" value="PPM-type-like_dom_sf"/>
</dbReference>
<dbReference type="Gene3D" id="3.60.40.10">
    <property type="entry name" value="PPM-type phosphatase domain"/>
    <property type="match status" value="1"/>
</dbReference>
<evidence type="ECO:0000256" key="2">
    <source>
        <dbReference type="SAM" id="Phobius"/>
    </source>
</evidence>
<dbReference type="PANTHER" id="PTHR43156:SF2">
    <property type="entry name" value="STAGE II SPORULATION PROTEIN E"/>
    <property type="match status" value="1"/>
</dbReference>
<feature type="transmembrane region" description="Helical" evidence="2">
    <location>
        <begin position="24"/>
        <end position="53"/>
    </location>
</feature>
<evidence type="ECO:0000313" key="4">
    <source>
        <dbReference type="EMBL" id="SCX77989.1"/>
    </source>
</evidence>